<dbReference type="InterPro" id="IPR000871">
    <property type="entry name" value="Beta-lactam_class-A"/>
</dbReference>
<evidence type="ECO:0000313" key="3">
    <source>
        <dbReference type="Proteomes" id="UP000483293"/>
    </source>
</evidence>
<evidence type="ECO:0000313" key="2">
    <source>
        <dbReference type="EMBL" id="NEG55845.1"/>
    </source>
</evidence>
<protein>
    <submittedName>
        <fullName evidence="2">Serine hydrolase</fullName>
    </submittedName>
</protein>
<keyword evidence="2" id="KW-0378">Hydrolase</keyword>
<sequence length="249" mass="25729">MDALGQTIRSRIAGYQGTWQVYVEDLASGASVSVDSHPSYAASDIKLYVMLAVFQRIADGAVSDDASLDQLLTQMITVSSNEATNSLVTMLGGGDMQAGFTVVNDTAARYGFKDSRISQALGVTPVDANGKVTTADDCGRFMAAAYRGRLVSGDASRRMIDLLLGQTRRAKIPGGVPAGVTVANKTGENTGVENDAALVFAGSDTSGAIDGSATQGDYAIAVMTSDVASPSAAQASIRDLSAAVWDALR</sequence>
<dbReference type="Gene3D" id="3.40.710.10">
    <property type="entry name" value="DD-peptidase/beta-lactamase superfamily"/>
    <property type="match status" value="1"/>
</dbReference>
<dbReference type="SUPFAM" id="SSF56601">
    <property type="entry name" value="beta-lactamase/transpeptidase-like"/>
    <property type="match status" value="1"/>
</dbReference>
<dbReference type="InterPro" id="IPR012338">
    <property type="entry name" value="Beta-lactam/transpept-like"/>
</dbReference>
<name>A0A6L9SUW4_9BIFI</name>
<feature type="domain" description="Beta-lactamase class A catalytic" evidence="1">
    <location>
        <begin position="66"/>
        <end position="202"/>
    </location>
</feature>
<keyword evidence="3" id="KW-1185">Reference proteome</keyword>
<comment type="caution">
    <text evidence="2">The sequence shown here is derived from an EMBL/GenBank/DDBJ whole genome shotgun (WGS) entry which is preliminary data.</text>
</comment>
<dbReference type="EMBL" id="WHZV01000008">
    <property type="protein sequence ID" value="NEG55845.1"/>
    <property type="molecule type" value="Genomic_DNA"/>
</dbReference>
<dbReference type="PANTHER" id="PTHR35333:SF3">
    <property type="entry name" value="BETA-LACTAMASE-TYPE TRANSPEPTIDASE FOLD CONTAINING PROTEIN"/>
    <property type="match status" value="1"/>
</dbReference>
<dbReference type="GO" id="GO:0046677">
    <property type="term" value="P:response to antibiotic"/>
    <property type="evidence" value="ECO:0007669"/>
    <property type="project" value="InterPro"/>
</dbReference>
<gene>
    <name evidence="2" type="ORF">GFD21_08780</name>
</gene>
<organism evidence="2 3">
    <name type="scientific">Bifidobacterium platyrrhinorum</name>
    <dbReference type="NCBI Taxonomy" id="2661628"/>
    <lineage>
        <taxon>Bacteria</taxon>
        <taxon>Bacillati</taxon>
        <taxon>Actinomycetota</taxon>
        <taxon>Actinomycetes</taxon>
        <taxon>Bifidobacteriales</taxon>
        <taxon>Bifidobacteriaceae</taxon>
        <taxon>Bifidobacterium</taxon>
    </lineage>
</organism>
<dbReference type="GO" id="GO:0008800">
    <property type="term" value="F:beta-lactamase activity"/>
    <property type="evidence" value="ECO:0007669"/>
    <property type="project" value="InterPro"/>
</dbReference>
<dbReference type="GO" id="GO:0030655">
    <property type="term" value="P:beta-lactam antibiotic catabolic process"/>
    <property type="evidence" value="ECO:0007669"/>
    <property type="project" value="InterPro"/>
</dbReference>
<accession>A0A6L9SUW4</accession>
<dbReference type="PANTHER" id="PTHR35333">
    <property type="entry name" value="BETA-LACTAMASE"/>
    <property type="match status" value="1"/>
</dbReference>
<dbReference type="AlphaFoldDB" id="A0A6L9SUW4"/>
<reference evidence="2 3" key="1">
    <citation type="submission" date="2019-10" db="EMBL/GenBank/DDBJ databases">
        <title>Bifidobacterium from non-human primates.</title>
        <authorList>
            <person name="Modesto M."/>
        </authorList>
    </citation>
    <scope>NUCLEOTIDE SEQUENCE [LARGE SCALE GENOMIC DNA]</scope>
    <source>
        <strain evidence="2 3">SMA15</strain>
    </source>
</reference>
<dbReference type="Proteomes" id="UP000483293">
    <property type="component" value="Unassembled WGS sequence"/>
</dbReference>
<evidence type="ECO:0000259" key="1">
    <source>
        <dbReference type="Pfam" id="PF13354"/>
    </source>
</evidence>
<dbReference type="InterPro" id="IPR045155">
    <property type="entry name" value="Beta-lactam_cat"/>
</dbReference>
<proteinExistence type="predicted"/>
<dbReference type="Pfam" id="PF13354">
    <property type="entry name" value="Beta-lactamase2"/>
    <property type="match status" value="1"/>
</dbReference>